<reference evidence="2" key="1">
    <citation type="journal article" date="2011" name="FEMS Microbiol. Lett.">
        <title>Functional characterization of the type II PamI restriction-modification system derived from plasmid pAMI7 of Paracoccus aminophilus JCM 7686.</title>
        <authorList>
            <person name="Dziewit L."/>
            <person name="Kuczkowska K."/>
            <person name="Adamczuk M."/>
            <person name="Radlinska M."/>
            <person name="Bartosik D."/>
        </authorList>
    </citation>
    <scope>NUCLEOTIDE SEQUENCE</scope>
    <source>
        <strain evidence="2">JCM 7686</strain>
        <plasmid evidence="2">pAMI7</plasmid>
    </source>
</reference>
<dbReference type="AlphaFoldDB" id="E7BLE9"/>
<geneLocation type="plasmid" evidence="2">
    <name>pAMI7</name>
</geneLocation>
<keyword evidence="2" id="KW-0614">Plasmid</keyword>
<keyword evidence="1" id="KW-1133">Transmembrane helix</keyword>
<organism evidence="2">
    <name type="scientific">Paracoccus aminophilus JCM 7686</name>
    <dbReference type="NCBI Taxonomy" id="1367847"/>
    <lineage>
        <taxon>Bacteria</taxon>
        <taxon>Pseudomonadati</taxon>
        <taxon>Pseudomonadota</taxon>
        <taxon>Alphaproteobacteria</taxon>
        <taxon>Rhodobacterales</taxon>
        <taxon>Paracoccaceae</taxon>
        <taxon>Paracoccus</taxon>
    </lineage>
</organism>
<protein>
    <submittedName>
        <fullName evidence="2">Uncharacterized protein</fullName>
    </submittedName>
</protein>
<evidence type="ECO:0000256" key="1">
    <source>
        <dbReference type="SAM" id="Phobius"/>
    </source>
</evidence>
<name>E7BLE9_PARAH</name>
<dbReference type="RefSeq" id="WP_013496765.1">
    <property type="nucleotide sequence ID" value="NC_014832.1"/>
</dbReference>
<evidence type="ECO:0000313" key="2">
    <source>
        <dbReference type="EMBL" id="ADF47154.1"/>
    </source>
</evidence>
<feature type="transmembrane region" description="Helical" evidence="1">
    <location>
        <begin position="138"/>
        <end position="157"/>
    </location>
</feature>
<keyword evidence="1" id="KW-0472">Membrane</keyword>
<sequence>MKGQPMTSTPPALSGSDELRETVDLLAQVLASISDRLDSQSHQIDELLQLGQSGRNASALSSKSASVENLSEGLIGKTIIYILSPIVAKLEDLEESLRTHRSEFDGKMHRLLSQEEAALNRLRKETEEAEWAKVRHRGFAAGVGALGLLLGTAIGLMF</sequence>
<keyword evidence="1" id="KW-0812">Transmembrane</keyword>
<reference evidence="2" key="2">
    <citation type="journal article" date="2011" name="J. Microbiol. Methods">
        <title>DIY series of genetic cassettes useful in construction of versatile vectors specific for Alphaproteobacteria.</title>
        <authorList>
            <person name="Dziewit L."/>
            <person name="Adamczuk M."/>
            <person name="Szuplewska M."/>
            <person name="Bartosik D."/>
        </authorList>
    </citation>
    <scope>NUCLEOTIDE SEQUENCE</scope>
    <source>
        <strain evidence="2">JCM 7686</strain>
        <plasmid evidence="2">pAMI7</plasmid>
    </source>
</reference>
<accession>E7BLE9</accession>
<proteinExistence type="predicted"/>
<dbReference type="EMBL" id="GQ468938">
    <property type="protein sequence ID" value="ADF47154.1"/>
    <property type="molecule type" value="Genomic_DNA"/>
</dbReference>